<gene>
    <name evidence="1" type="ORF">ACFS1K_14900</name>
</gene>
<proteinExistence type="predicted"/>
<comment type="caution">
    <text evidence="1">The sequence shown here is derived from an EMBL/GenBank/DDBJ whole genome shotgun (WGS) entry which is preliminary data.</text>
</comment>
<evidence type="ECO:0000313" key="1">
    <source>
        <dbReference type="EMBL" id="MFD2791062.1"/>
    </source>
</evidence>
<reference evidence="2" key="1">
    <citation type="journal article" date="2019" name="Int. J. Syst. Evol. Microbiol.">
        <title>The Global Catalogue of Microorganisms (GCM) 10K type strain sequencing project: providing services to taxonomists for standard genome sequencing and annotation.</title>
        <authorList>
            <consortium name="The Broad Institute Genomics Platform"/>
            <consortium name="The Broad Institute Genome Sequencing Center for Infectious Disease"/>
            <person name="Wu L."/>
            <person name="Ma J."/>
        </authorList>
    </citation>
    <scope>NUCLEOTIDE SEQUENCE [LARGE SCALE GENOMIC DNA]</scope>
    <source>
        <strain evidence="2">KCTC 52924</strain>
    </source>
</reference>
<dbReference type="RefSeq" id="WP_251806269.1">
    <property type="nucleotide sequence ID" value="NZ_CP166679.1"/>
</dbReference>
<keyword evidence="2" id="KW-1185">Reference proteome</keyword>
<name>A0ABW5VJB8_9FLAO</name>
<protein>
    <submittedName>
        <fullName evidence="1">Uncharacterized protein</fullName>
    </submittedName>
</protein>
<dbReference type="Proteomes" id="UP001597532">
    <property type="component" value="Unassembled WGS sequence"/>
</dbReference>
<dbReference type="EMBL" id="JBHUOK010000032">
    <property type="protein sequence ID" value="MFD2791062.1"/>
    <property type="molecule type" value="Genomic_DNA"/>
</dbReference>
<accession>A0ABW5VJB8</accession>
<sequence>MLAKEFQEPSYEFVRHFANPVYSGRLTEKVMGQFSDLVLKATNQFISEKVNDRLTSALNKEHEK</sequence>
<evidence type="ECO:0000313" key="2">
    <source>
        <dbReference type="Proteomes" id="UP001597532"/>
    </source>
</evidence>
<organism evidence="1 2">
    <name type="scientific">Arenibacter antarcticus</name>
    <dbReference type="NCBI Taxonomy" id="2040469"/>
    <lineage>
        <taxon>Bacteria</taxon>
        <taxon>Pseudomonadati</taxon>
        <taxon>Bacteroidota</taxon>
        <taxon>Flavobacteriia</taxon>
        <taxon>Flavobacteriales</taxon>
        <taxon>Flavobacteriaceae</taxon>
        <taxon>Arenibacter</taxon>
    </lineage>
</organism>